<sequence length="893" mass="103724">MQKFAIIDIETTGHTPAKGDRIIEIGLVLVENSKITQEYNQLIHPGKIIPPFITELTNIRQEDVEHQPFFEMIADTLLSYCKDATIVAHNIDFDLPFINAELEQIGREMLTNPVLDTVEFARIFFPQAPSYRLNDLASYLAIQHQHPHRAISDAFVTAELFLVLLEKIKTLPEAIIEEMNRYSHLLKSDVSFLSLIPTSSVERHDLFYYRGLFLKYPKKQGDDHHWKSTSFHTYIEQIYAPLGYLSQTIDAYETRNEQIEMSQTIYDCFQSHEHGLIEAGTGIGKTIAYLVPAIYQANQYDETIVISTSTTHLQSQLVEKDIDKLNAYFDRPIPTAIVKGKSHYLSLEKFEAYFLDREQSKYQDILLKLKILVWLTETVTGDLDEIQFQRKDQQIINQLVVDRGDTLPHWKDYCFYQRMKRQAEKATLVITNHALLGIDLQEGGQLPNYQKLIVDEAHHLESVARKHFGQRISYFEIRAQLQHWEDQFSAASFSTLKKITLDIQYELDMLFRHIFQYVKHQSSKQKSKNDVGRVQMVWNHQEDSHSAHLISEQTKRLDLLCKQMHNVLDHKTDDQLQVIKDQLVNIRHTLKNILLTEQEHSVSWLEIEPYGAKNAAYLYQEPINVQNELSQYLFNRKQSVILTSATLTMKHSFQFIIDILGLPYERLYTRRFGSSFDYQNQVQMLIPNDLPSIKYPDHEEFLYAIAEAIISFAHRMKGRMLVLFTSYDMLRRTYHLLHESEALTDYIVIGQGVSSGSRNRLMKQFQSFQQSILLGTNAYWEGVDLPGKDVNCVIIVKLPFPPPQDPFVIKKADVLKNNGKNPFLNLSLPQAVLRFKQGFGRLIRKRTDRGVILVLDDRLMTKRYGQSFIDSVPNVPILYEPLSTLLEEVESWL</sequence>
<dbReference type="PROSITE" id="PS51193">
    <property type="entry name" value="HELICASE_ATP_BIND_2"/>
    <property type="match status" value="1"/>
</dbReference>
<dbReference type="InterPro" id="IPR036397">
    <property type="entry name" value="RNaseH_sf"/>
</dbReference>
<gene>
    <name evidence="6 7" type="primary">dinG</name>
    <name evidence="9" type="ORF">J416_04838</name>
</gene>
<feature type="binding site" evidence="6">
    <location>
        <begin position="279"/>
        <end position="286"/>
    </location>
    <ligand>
        <name>ATP</name>
        <dbReference type="ChEBI" id="CHEBI:30616"/>
    </ligand>
</feature>
<keyword evidence="2 6" id="KW-0547">Nucleotide-binding</keyword>
<dbReference type="STRING" id="1308866.J416_04838"/>
<dbReference type="SMART" id="SM00491">
    <property type="entry name" value="HELICc2"/>
    <property type="match status" value="1"/>
</dbReference>
<dbReference type="Gene3D" id="3.40.50.300">
    <property type="entry name" value="P-loop containing nucleotide triphosphate hydrolases"/>
    <property type="match status" value="2"/>
</dbReference>
<evidence type="ECO:0000256" key="1">
    <source>
        <dbReference type="ARBA" id="ARBA00022722"/>
    </source>
</evidence>
<protein>
    <recommendedName>
        <fullName evidence="6 7">3'-5' exonuclease DinG</fullName>
        <ecNumber evidence="6 7">3.1.-.-</ecNumber>
    </recommendedName>
</protein>
<dbReference type="EC" id="3.1.-.-" evidence="6 7"/>
<dbReference type="InterPro" id="IPR011545">
    <property type="entry name" value="DEAD/DEAH_box_helicase_dom"/>
</dbReference>
<accession>N4WW50</accession>
<feature type="domain" description="Helicase ATP-binding" evidence="8">
    <location>
        <begin position="244"/>
        <end position="509"/>
    </location>
</feature>
<keyword evidence="1 6" id="KW-0540">Nuclease</keyword>
<dbReference type="Pfam" id="PF13307">
    <property type="entry name" value="Helicase_C_2"/>
    <property type="match status" value="1"/>
</dbReference>
<dbReference type="InterPro" id="IPR012337">
    <property type="entry name" value="RNaseH-like_sf"/>
</dbReference>
<dbReference type="GO" id="GO:0005524">
    <property type="term" value="F:ATP binding"/>
    <property type="evidence" value="ECO:0007669"/>
    <property type="project" value="UniProtKB-UniRule"/>
</dbReference>
<evidence type="ECO:0000313" key="10">
    <source>
        <dbReference type="Proteomes" id="UP000012283"/>
    </source>
</evidence>
<comment type="caution">
    <text evidence="9">The sequence shown here is derived from an EMBL/GenBank/DDBJ whole genome shotgun (WGS) entry which is preliminary data.</text>
</comment>
<comment type="similarity">
    <text evidence="6 7">Belongs to the helicase family. DinG subfamily. Type 2 sub-subfamily.</text>
</comment>
<dbReference type="EMBL" id="APML01000019">
    <property type="protein sequence ID" value="ENH97316.1"/>
    <property type="molecule type" value="Genomic_DNA"/>
</dbReference>
<evidence type="ECO:0000256" key="2">
    <source>
        <dbReference type="ARBA" id="ARBA00022741"/>
    </source>
</evidence>
<evidence type="ECO:0000256" key="4">
    <source>
        <dbReference type="ARBA" id="ARBA00022839"/>
    </source>
</evidence>
<keyword evidence="3 6" id="KW-0378">Hydrolase</keyword>
<dbReference type="NCBIfam" id="NF005981">
    <property type="entry name" value="PRK08074.1"/>
    <property type="match status" value="1"/>
</dbReference>
<name>N4WW50_9BACI</name>
<dbReference type="RefSeq" id="WP_003466089.1">
    <property type="nucleotide sequence ID" value="NZ_APML01000019.1"/>
</dbReference>
<evidence type="ECO:0000256" key="7">
    <source>
        <dbReference type="RuleBase" id="RU364106"/>
    </source>
</evidence>
<dbReference type="Pfam" id="PF00929">
    <property type="entry name" value="RNase_T"/>
    <property type="match status" value="1"/>
</dbReference>
<evidence type="ECO:0000256" key="5">
    <source>
        <dbReference type="ARBA" id="ARBA00022840"/>
    </source>
</evidence>
<comment type="function">
    <text evidence="6 7">3'-5' exonuclease.</text>
</comment>
<dbReference type="SUPFAM" id="SSF53098">
    <property type="entry name" value="Ribonuclease H-like"/>
    <property type="match status" value="1"/>
</dbReference>
<evidence type="ECO:0000313" key="9">
    <source>
        <dbReference type="EMBL" id="ENH97316.1"/>
    </source>
</evidence>
<dbReference type="Proteomes" id="UP000012283">
    <property type="component" value="Unassembled WGS sequence"/>
</dbReference>
<reference evidence="9 10" key="1">
    <citation type="submission" date="2013-03" db="EMBL/GenBank/DDBJ databases">
        <title>Draft genome sequence of Gracibacillus halophilus YIM-C55.5, a moderately halophilic and thermophilic organism from the Xiaochaidamu salt lake.</title>
        <authorList>
            <person name="Sugumar T."/>
            <person name="Polireddy D.R."/>
            <person name="Antony A."/>
            <person name="Madhava Y.R."/>
            <person name="Sivakumar N."/>
        </authorList>
    </citation>
    <scope>NUCLEOTIDE SEQUENCE [LARGE SCALE GENOMIC DNA]</scope>
    <source>
        <strain evidence="9 10">YIM-C55.5</strain>
    </source>
</reference>
<dbReference type="InterPro" id="IPR006555">
    <property type="entry name" value="ATP-dep_Helicase_C"/>
</dbReference>
<dbReference type="GO" id="GO:0003887">
    <property type="term" value="F:DNA-directed DNA polymerase activity"/>
    <property type="evidence" value="ECO:0007669"/>
    <property type="project" value="InterPro"/>
</dbReference>
<dbReference type="InterPro" id="IPR013520">
    <property type="entry name" value="Ribonucl_H"/>
</dbReference>
<dbReference type="SMART" id="SM00479">
    <property type="entry name" value="EXOIII"/>
    <property type="match status" value="1"/>
</dbReference>
<dbReference type="SUPFAM" id="SSF52540">
    <property type="entry name" value="P-loop containing nucleoside triphosphate hydrolases"/>
    <property type="match status" value="1"/>
</dbReference>
<keyword evidence="9" id="KW-0347">Helicase</keyword>
<dbReference type="AlphaFoldDB" id="N4WW50"/>
<dbReference type="InterPro" id="IPR014013">
    <property type="entry name" value="Helic_SF1/SF2_ATP-bd_DinG/Rad3"/>
</dbReference>
<dbReference type="eggNOG" id="COG0847">
    <property type="taxonomic scope" value="Bacteria"/>
</dbReference>
<dbReference type="PANTHER" id="PTHR11472">
    <property type="entry name" value="DNA REPAIR DEAD HELICASE RAD3/XP-D SUBFAMILY MEMBER"/>
    <property type="match status" value="1"/>
</dbReference>
<dbReference type="Pfam" id="PF00270">
    <property type="entry name" value="DEAD"/>
    <property type="match status" value="1"/>
</dbReference>
<evidence type="ECO:0000256" key="6">
    <source>
        <dbReference type="HAMAP-Rule" id="MF_02206"/>
    </source>
</evidence>
<dbReference type="GO" id="GO:0006260">
    <property type="term" value="P:DNA replication"/>
    <property type="evidence" value="ECO:0007669"/>
    <property type="project" value="InterPro"/>
</dbReference>
<dbReference type="CDD" id="cd06127">
    <property type="entry name" value="DEDDh"/>
    <property type="match status" value="1"/>
</dbReference>
<dbReference type="GO" id="GO:0016818">
    <property type="term" value="F:hydrolase activity, acting on acid anhydrides, in phosphorus-containing anhydrides"/>
    <property type="evidence" value="ECO:0007669"/>
    <property type="project" value="InterPro"/>
</dbReference>
<dbReference type="InterPro" id="IPR045028">
    <property type="entry name" value="DinG/Rad3-like"/>
</dbReference>
<feature type="short sequence motif" description="DEAH box" evidence="6">
    <location>
        <begin position="455"/>
        <end position="458"/>
    </location>
</feature>
<keyword evidence="10" id="KW-1185">Reference proteome</keyword>
<dbReference type="GO" id="GO:0003677">
    <property type="term" value="F:DNA binding"/>
    <property type="evidence" value="ECO:0007669"/>
    <property type="project" value="InterPro"/>
</dbReference>
<organism evidence="9 10">
    <name type="scientific">Gracilibacillus halophilus YIM-C55.5</name>
    <dbReference type="NCBI Taxonomy" id="1308866"/>
    <lineage>
        <taxon>Bacteria</taxon>
        <taxon>Bacillati</taxon>
        <taxon>Bacillota</taxon>
        <taxon>Bacilli</taxon>
        <taxon>Bacillales</taxon>
        <taxon>Bacillaceae</taxon>
        <taxon>Gracilibacillus</taxon>
    </lineage>
</organism>
<dbReference type="NCBIfam" id="TIGR01407">
    <property type="entry name" value="dinG_rel"/>
    <property type="match status" value="1"/>
</dbReference>
<dbReference type="Gene3D" id="3.30.420.10">
    <property type="entry name" value="Ribonuclease H-like superfamily/Ribonuclease H"/>
    <property type="match status" value="1"/>
</dbReference>
<dbReference type="OrthoDB" id="9803913at2"/>
<dbReference type="InterPro" id="IPR027417">
    <property type="entry name" value="P-loop_NTPase"/>
</dbReference>
<dbReference type="FunFam" id="3.30.420.10:FF:000045">
    <property type="entry name" value="3'-5' exonuclease DinG"/>
    <property type="match status" value="1"/>
</dbReference>
<evidence type="ECO:0000256" key="3">
    <source>
        <dbReference type="ARBA" id="ARBA00022801"/>
    </source>
</evidence>
<dbReference type="PATRIC" id="fig|1308866.3.peg.978"/>
<dbReference type="eggNOG" id="COG1199">
    <property type="taxonomic scope" value="Bacteria"/>
</dbReference>
<dbReference type="NCBIfam" id="TIGR00573">
    <property type="entry name" value="dnaq"/>
    <property type="match status" value="1"/>
</dbReference>
<dbReference type="InterPro" id="IPR006054">
    <property type="entry name" value="DnaQ"/>
</dbReference>
<dbReference type="InterPro" id="IPR006310">
    <property type="entry name" value="DinG"/>
</dbReference>
<keyword evidence="5 6" id="KW-0067">ATP-binding</keyword>
<dbReference type="PANTHER" id="PTHR11472:SF34">
    <property type="entry name" value="REGULATOR OF TELOMERE ELONGATION HELICASE 1"/>
    <property type="match status" value="1"/>
</dbReference>
<dbReference type="GO" id="GO:0008408">
    <property type="term" value="F:3'-5' exonuclease activity"/>
    <property type="evidence" value="ECO:0007669"/>
    <property type="project" value="UniProtKB-UniRule"/>
</dbReference>
<dbReference type="HAMAP" id="MF_02206">
    <property type="entry name" value="DinG_exonucl"/>
    <property type="match status" value="1"/>
</dbReference>
<keyword evidence="4 6" id="KW-0269">Exonuclease</keyword>
<dbReference type="GO" id="GO:0003678">
    <property type="term" value="F:DNA helicase activity"/>
    <property type="evidence" value="ECO:0007669"/>
    <property type="project" value="TreeGrafter"/>
</dbReference>
<proteinExistence type="inferred from homology"/>
<evidence type="ECO:0000259" key="8">
    <source>
        <dbReference type="PROSITE" id="PS51193"/>
    </source>
</evidence>